<reference evidence="10" key="1">
    <citation type="submission" date="2016-04" db="EMBL/GenBank/DDBJ databases">
        <authorList>
            <person name="Nguyen H.D."/>
            <person name="Samba Siva P."/>
            <person name="Cullis J."/>
            <person name="Levesque C.A."/>
            <person name="Hambleton S."/>
        </authorList>
    </citation>
    <scope>NUCLEOTIDE SEQUENCE</scope>
    <source>
        <strain evidence="10">DAOMC 236416</strain>
    </source>
</reference>
<keyword evidence="7 8" id="KW-0539">Nucleus</keyword>
<dbReference type="GO" id="GO:0006325">
    <property type="term" value="P:chromatin organization"/>
    <property type="evidence" value="ECO:0007669"/>
    <property type="project" value="UniProtKB-KW"/>
</dbReference>
<evidence type="ECO:0000256" key="6">
    <source>
        <dbReference type="ARBA" id="ARBA00022853"/>
    </source>
</evidence>
<comment type="subunit">
    <text evidence="8">Component of an histone acetyltransferase complex. Interacts with H3K4me3 and to a lesser extent with H3K4me2.</text>
</comment>
<evidence type="ECO:0000256" key="4">
    <source>
        <dbReference type="ARBA" id="ARBA00022771"/>
    </source>
</evidence>
<dbReference type="InterPro" id="IPR019786">
    <property type="entry name" value="Zinc_finger_PHD-type_CS"/>
</dbReference>
<dbReference type="GO" id="GO:0008270">
    <property type="term" value="F:zinc ion binding"/>
    <property type="evidence" value="ECO:0007669"/>
    <property type="project" value="UniProtKB-KW"/>
</dbReference>
<evidence type="ECO:0000313" key="11">
    <source>
        <dbReference type="Proteomes" id="UP000077521"/>
    </source>
</evidence>
<dbReference type="InterPro" id="IPR013083">
    <property type="entry name" value="Znf_RING/FYVE/PHD"/>
</dbReference>
<comment type="subcellular location">
    <subcellularLocation>
        <location evidence="1 8">Nucleus</location>
    </subcellularLocation>
</comment>
<organism evidence="10 11">
    <name type="scientific">Tilletia indica</name>
    <dbReference type="NCBI Taxonomy" id="43049"/>
    <lineage>
        <taxon>Eukaryota</taxon>
        <taxon>Fungi</taxon>
        <taxon>Dikarya</taxon>
        <taxon>Basidiomycota</taxon>
        <taxon>Ustilaginomycotina</taxon>
        <taxon>Exobasidiomycetes</taxon>
        <taxon>Tilletiales</taxon>
        <taxon>Tilletiaceae</taxon>
        <taxon>Tilletia</taxon>
    </lineage>
</organism>
<proteinExistence type="inferred from homology"/>
<comment type="function">
    <text evidence="8">Component of an histone acetyltransferase complex.</text>
</comment>
<name>A0A177TJR7_9BASI</name>
<feature type="compositionally biased region" description="Low complexity" evidence="9">
    <location>
        <begin position="82"/>
        <end position="91"/>
    </location>
</feature>
<keyword evidence="4 8" id="KW-0863">Zinc-finger</keyword>
<keyword evidence="5 8" id="KW-0862">Zinc</keyword>
<evidence type="ECO:0000256" key="8">
    <source>
        <dbReference type="RuleBase" id="RU361213"/>
    </source>
</evidence>
<evidence type="ECO:0000256" key="9">
    <source>
        <dbReference type="SAM" id="MobiDB-lite"/>
    </source>
</evidence>
<evidence type="ECO:0000256" key="7">
    <source>
        <dbReference type="ARBA" id="ARBA00023242"/>
    </source>
</evidence>
<dbReference type="GO" id="GO:0000785">
    <property type="term" value="C:chromatin"/>
    <property type="evidence" value="ECO:0007669"/>
    <property type="project" value="UniProtKB-ARBA"/>
</dbReference>
<dbReference type="EMBL" id="LWDF02000352">
    <property type="protein sequence ID" value="KAE8250085.1"/>
    <property type="molecule type" value="Genomic_DNA"/>
</dbReference>
<feature type="region of interest" description="Disordered" evidence="9">
    <location>
        <begin position="240"/>
        <end position="313"/>
    </location>
</feature>
<dbReference type="GO" id="GO:0006355">
    <property type="term" value="P:regulation of DNA-templated transcription"/>
    <property type="evidence" value="ECO:0007669"/>
    <property type="project" value="TreeGrafter"/>
</dbReference>
<keyword evidence="3 8" id="KW-0479">Metal-binding</keyword>
<reference evidence="10" key="2">
    <citation type="journal article" date="2019" name="IMA Fungus">
        <title>Genome sequencing and comparison of five Tilletia species to identify candidate genes for the detection of regulated species infecting wheat.</title>
        <authorList>
            <person name="Nguyen H.D.T."/>
            <person name="Sultana T."/>
            <person name="Kesanakurti P."/>
            <person name="Hambleton S."/>
        </authorList>
    </citation>
    <scope>NUCLEOTIDE SEQUENCE</scope>
    <source>
        <strain evidence="10">DAOMC 236416</strain>
    </source>
</reference>
<dbReference type="SMART" id="SM00249">
    <property type="entry name" value="PHD"/>
    <property type="match status" value="1"/>
</dbReference>
<dbReference type="InterPro" id="IPR019787">
    <property type="entry name" value="Znf_PHD-finger"/>
</dbReference>
<feature type="compositionally biased region" description="Gly residues" evidence="9">
    <location>
        <begin position="260"/>
        <end position="271"/>
    </location>
</feature>
<feature type="compositionally biased region" description="Low complexity" evidence="9">
    <location>
        <begin position="272"/>
        <end position="286"/>
    </location>
</feature>
<feature type="region of interest" description="Disordered" evidence="9">
    <location>
        <begin position="66"/>
        <end position="100"/>
    </location>
</feature>
<dbReference type="CDD" id="cd15587">
    <property type="entry name" value="PHD_Yng1p_like"/>
    <property type="match status" value="1"/>
</dbReference>
<dbReference type="SUPFAM" id="SSF57903">
    <property type="entry name" value="FYVE/PHD zinc finger"/>
    <property type="match status" value="1"/>
</dbReference>
<evidence type="ECO:0000256" key="2">
    <source>
        <dbReference type="ARBA" id="ARBA00010210"/>
    </source>
</evidence>
<gene>
    <name evidence="10" type="ORF">A4X13_0g4950</name>
</gene>
<keyword evidence="6 8" id="KW-0156">Chromatin regulator</keyword>
<evidence type="ECO:0000313" key="10">
    <source>
        <dbReference type="EMBL" id="KAE8250085.1"/>
    </source>
</evidence>
<evidence type="ECO:0000256" key="1">
    <source>
        <dbReference type="ARBA" id="ARBA00004123"/>
    </source>
</evidence>
<dbReference type="InterPro" id="IPR028651">
    <property type="entry name" value="ING_fam"/>
</dbReference>
<sequence>MSVSDSAELAALAAEFVQSLDNVPHQVSHLLKEIEHKDVKCQELMPKVADRELQYRKLINTLPPGPWTGLSGHPTSGGGGPTSASATASTAGGVGGPLAPGISETLERADKLADKITSDYTRLEEWSIQKAALSQKLWSILYAHHVRLRAELARVDPKVLANVRMGPPTPGLPAPILAALGGGGGLGSSALGGNAGALGIAGAVGLGVGLGRAGTPGIGSLSLIAGNGVGGSGSAVGTPTGDLSYFDGPSSSTPHKSGPGRRGGGAGGGSGRPASGSTSGGAPSRSFVRADGGDGSSAGEVEAGEKGEGEEKDESPYCFCRQVSFGEMIGCDSDTCKIEWFHIGCVGVSKPLPATWYCEDCAKQMSTAQQKKRKRQV</sequence>
<dbReference type="PANTHER" id="PTHR10333">
    <property type="entry name" value="INHIBITOR OF GROWTH PROTEIN"/>
    <property type="match status" value="1"/>
</dbReference>
<comment type="caution">
    <text evidence="10">The sequence shown here is derived from an EMBL/GenBank/DDBJ whole genome shotgun (WGS) entry which is preliminary data.</text>
</comment>
<dbReference type="Proteomes" id="UP000077521">
    <property type="component" value="Unassembled WGS sequence"/>
</dbReference>
<dbReference type="Gene3D" id="3.30.40.10">
    <property type="entry name" value="Zinc/RING finger domain, C3HC4 (zinc finger)"/>
    <property type="match status" value="1"/>
</dbReference>
<dbReference type="Pfam" id="PF12998">
    <property type="entry name" value="ING"/>
    <property type="match status" value="1"/>
</dbReference>
<dbReference type="InterPro" id="IPR011011">
    <property type="entry name" value="Znf_FYVE_PHD"/>
</dbReference>
<dbReference type="AlphaFoldDB" id="A0A177TJR7"/>
<dbReference type="GO" id="GO:0005634">
    <property type="term" value="C:nucleus"/>
    <property type="evidence" value="ECO:0007669"/>
    <property type="project" value="UniProtKB-SubCell"/>
</dbReference>
<protein>
    <recommendedName>
        <fullName evidence="8">Chromatin modification-related protein</fullName>
    </recommendedName>
</protein>
<dbReference type="InterPro" id="IPR024610">
    <property type="entry name" value="ING_N_histone-binding"/>
</dbReference>
<dbReference type="PROSITE" id="PS50016">
    <property type="entry name" value="ZF_PHD_2"/>
    <property type="match status" value="1"/>
</dbReference>
<keyword evidence="11" id="KW-1185">Reference proteome</keyword>
<dbReference type="SMART" id="SM01408">
    <property type="entry name" value="ING"/>
    <property type="match status" value="1"/>
</dbReference>
<accession>A0A177TJR7</accession>
<dbReference type="InterPro" id="IPR001965">
    <property type="entry name" value="Znf_PHD"/>
</dbReference>
<comment type="similarity">
    <text evidence="2 8">Belongs to the ING family.</text>
</comment>
<evidence type="ECO:0000256" key="5">
    <source>
        <dbReference type="ARBA" id="ARBA00022833"/>
    </source>
</evidence>
<dbReference type="PANTHER" id="PTHR10333:SF42">
    <property type="entry name" value="INHIBITOR OF GROWTH PROTEIN 5"/>
    <property type="match status" value="1"/>
</dbReference>
<dbReference type="Gene3D" id="6.10.140.1740">
    <property type="match status" value="1"/>
</dbReference>
<evidence type="ECO:0000256" key="3">
    <source>
        <dbReference type="ARBA" id="ARBA00022723"/>
    </source>
</evidence>
<comment type="domain">
    <text evidence="8">The PHD-type zinc finger mediates the binding to H3K4me3.</text>
</comment>
<dbReference type="PROSITE" id="PS01359">
    <property type="entry name" value="ZF_PHD_1"/>
    <property type="match status" value="1"/>
</dbReference>